<dbReference type="FunFam" id="3.30.40.100:FF:000005">
    <property type="entry name" value="uncharacterized protein LOC106759733 isoform X4"/>
    <property type="match status" value="1"/>
</dbReference>
<keyword evidence="2" id="KW-0863">Zinc-finger</keyword>
<evidence type="ECO:0000259" key="4">
    <source>
        <dbReference type="PROSITE" id="PS51050"/>
    </source>
</evidence>
<gene>
    <name evidence="5" type="ORF">ZOSMA_64G00800</name>
</gene>
<dbReference type="Proteomes" id="UP000036987">
    <property type="component" value="Unassembled WGS sequence"/>
</dbReference>
<evidence type="ECO:0000313" key="5">
    <source>
        <dbReference type="EMBL" id="KMZ59863.1"/>
    </source>
</evidence>
<evidence type="ECO:0000256" key="2">
    <source>
        <dbReference type="ARBA" id="ARBA00022771"/>
    </source>
</evidence>
<reference evidence="6" key="1">
    <citation type="journal article" date="2016" name="Nature">
        <title>The genome of the seagrass Zostera marina reveals angiosperm adaptation to the sea.</title>
        <authorList>
            <person name="Olsen J.L."/>
            <person name="Rouze P."/>
            <person name="Verhelst B."/>
            <person name="Lin Y.-C."/>
            <person name="Bayer T."/>
            <person name="Collen J."/>
            <person name="Dattolo E."/>
            <person name="De Paoli E."/>
            <person name="Dittami S."/>
            <person name="Maumus F."/>
            <person name="Michel G."/>
            <person name="Kersting A."/>
            <person name="Lauritano C."/>
            <person name="Lohaus R."/>
            <person name="Toepel M."/>
            <person name="Tonon T."/>
            <person name="Vanneste K."/>
            <person name="Amirebrahimi M."/>
            <person name="Brakel J."/>
            <person name="Bostroem C."/>
            <person name="Chovatia M."/>
            <person name="Grimwood J."/>
            <person name="Jenkins J.W."/>
            <person name="Jueterbock A."/>
            <person name="Mraz A."/>
            <person name="Stam W.T."/>
            <person name="Tice H."/>
            <person name="Bornberg-Bauer E."/>
            <person name="Green P.J."/>
            <person name="Pearson G.A."/>
            <person name="Procaccini G."/>
            <person name="Duarte C.M."/>
            <person name="Schmutz J."/>
            <person name="Reusch T.B.H."/>
            <person name="Van de Peer Y."/>
        </authorList>
    </citation>
    <scope>NUCLEOTIDE SEQUENCE [LARGE SCALE GENOMIC DNA]</scope>
    <source>
        <strain evidence="6">cv. Finnish</strain>
    </source>
</reference>
<evidence type="ECO:0000256" key="1">
    <source>
        <dbReference type="ARBA" id="ARBA00022723"/>
    </source>
</evidence>
<accession>A0A0K9NTA2</accession>
<dbReference type="EMBL" id="LFYR01001714">
    <property type="protein sequence ID" value="KMZ59863.1"/>
    <property type="molecule type" value="Genomic_DNA"/>
</dbReference>
<dbReference type="InterPro" id="IPR011124">
    <property type="entry name" value="Znf_CW"/>
</dbReference>
<dbReference type="Gene3D" id="3.30.40.100">
    <property type="match status" value="1"/>
</dbReference>
<evidence type="ECO:0000256" key="3">
    <source>
        <dbReference type="ARBA" id="ARBA00022833"/>
    </source>
</evidence>
<dbReference type="OrthoDB" id="787137at2759"/>
<dbReference type="GO" id="GO:0008270">
    <property type="term" value="F:zinc ion binding"/>
    <property type="evidence" value="ECO:0007669"/>
    <property type="project" value="UniProtKB-KW"/>
</dbReference>
<feature type="domain" description="CW-type" evidence="4">
    <location>
        <begin position="21"/>
        <end position="86"/>
    </location>
</feature>
<dbReference type="AlphaFoldDB" id="A0A0K9NTA2"/>
<evidence type="ECO:0000313" key="6">
    <source>
        <dbReference type="Proteomes" id="UP000036987"/>
    </source>
</evidence>
<proteinExistence type="predicted"/>
<keyword evidence="1" id="KW-0479">Metal-binding</keyword>
<protein>
    <recommendedName>
        <fullName evidence="4">CW-type domain-containing protein</fullName>
    </recommendedName>
</protein>
<dbReference type="PROSITE" id="PS51050">
    <property type="entry name" value="ZF_CW"/>
    <property type="match status" value="1"/>
</dbReference>
<name>A0A0K9NTA2_ZOSMR</name>
<organism evidence="5 6">
    <name type="scientific">Zostera marina</name>
    <name type="common">Eelgrass</name>
    <dbReference type="NCBI Taxonomy" id="29655"/>
    <lineage>
        <taxon>Eukaryota</taxon>
        <taxon>Viridiplantae</taxon>
        <taxon>Streptophyta</taxon>
        <taxon>Embryophyta</taxon>
        <taxon>Tracheophyta</taxon>
        <taxon>Spermatophyta</taxon>
        <taxon>Magnoliopsida</taxon>
        <taxon>Liliopsida</taxon>
        <taxon>Zosteraceae</taxon>
        <taxon>Zostera</taxon>
    </lineage>
</organism>
<keyword evidence="3" id="KW-0862">Zinc</keyword>
<sequence>MNPLEICNVTDKNLAKFPKKLGSIGNWIQCRGMIYNEKDDNDAGVLCGKWRRSPLFVTQTDNWDCFCSVVWDPFHSDCAVPQEIETDEVMKHLKFVDLLKNRLNKTNT</sequence>
<comment type="caution">
    <text evidence="5">The sequence shown here is derived from an EMBL/GenBank/DDBJ whole genome shotgun (WGS) entry which is preliminary data.</text>
</comment>
<keyword evidence="6" id="KW-1185">Reference proteome</keyword>